<keyword evidence="4" id="KW-1185">Reference proteome</keyword>
<organism evidence="3 4">
    <name type="scientific">Teichococcus aerophilus</name>
    <dbReference type="NCBI Taxonomy" id="1224513"/>
    <lineage>
        <taxon>Bacteria</taxon>
        <taxon>Pseudomonadati</taxon>
        <taxon>Pseudomonadota</taxon>
        <taxon>Alphaproteobacteria</taxon>
        <taxon>Acetobacterales</taxon>
        <taxon>Roseomonadaceae</taxon>
        <taxon>Roseomonas</taxon>
    </lineage>
</organism>
<proteinExistence type="predicted"/>
<dbReference type="Proteomes" id="UP000626026">
    <property type="component" value="Unassembled WGS sequence"/>
</dbReference>
<keyword evidence="2" id="KW-0732">Signal</keyword>
<evidence type="ECO:0000256" key="2">
    <source>
        <dbReference type="SAM" id="SignalP"/>
    </source>
</evidence>
<gene>
    <name evidence="3" type="ORF">IBL26_13285</name>
</gene>
<evidence type="ECO:0000313" key="4">
    <source>
        <dbReference type="Proteomes" id="UP000626026"/>
    </source>
</evidence>
<feature type="chain" id="PRO_5046500834" evidence="2">
    <location>
        <begin position="33"/>
        <end position="541"/>
    </location>
</feature>
<dbReference type="RefSeq" id="WP_187784980.1">
    <property type="nucleotide sequence ID" value="NZ_JACTVA010000022.1"/>
</dbReference>
<feature type="region of interest" description="Disordered" evidence="1">
    <location>
        <begin position="35"/>
        <end position="68"/>
    </location>
</feature>
<dbReference type="Gene3D" id="2.60.120.380">
    <property type="match status" value="1"/>
</dbReference>
<comment type="caution">
    <text evidence="3">The sequence shown here is derived from an EMBL/GenBank/DDBJ whole genome shotgun (WGS) entry which is preliminary data.</text>
</comment>
<protein>
    <submittedName>
        <fullName evidence="3">Uncharacterized protein</fullName>
    </submittedName>
</protein>
<dbReference type="EMBL" id="JACTVA010000022">
    <property type="protein sequence ID" value="MBC9207813.1"/>
    <property type="molecule type" value="Genomic_DNA"/>
</dbReference>
<sequence>MARNTGTAFPGRRAGLLLATAATLALAWPAGAALAQRGGPQPRAEQGPSKSPGGNPGGGNQGGACRPNPDLRIALQAADAASAPPLQPGRAVCLTLRRGQSAYFRVAAEAGSHYTVTTRRLSGETDTVLALLNRAGRTVSGDDDGGREPLSSLLEVGPELEPGLVRAGTLQSQGGTFEVIVTRSAAVPPPDFPVTLDGARAGQPLAAGETRHLRLRRQQAAFFALPEELGSLAATTTNLRGDTDTVLAVVDADGRVLAEDDDGGEGFASDLPLAGLAAGPLFLRVTTLDGSAGEFDLTLRREAPQAVPDFPTSLSAARERPPLAADSTTHLVLRRRQAAFFALPPGQDLIALTRNLRRQTDTVLALLDADGAVLLEDDDGGGGFASRLATRSAGGHAAFLRVQTLDGSGGGEFDLVLRSVGARSGQAGGVAGTIEQARQRPSPVVGEAVAVTLEAGEAGVFSLPYDGRPLVAMTFGLGQGTDTVLELLDADGGVLDTNDDIETSLASRLEIGAEPRPAFLRVRQVGNGPAEFQLVLIRPSR</sequence>
<evidence type="ECO:0000313" key="3">
    <source>
        <dbReference type="EMBL" id="MBC9207813.1"/>
    </source>
</evidence>
<name>A0ABR7RN18_9PROT</name>
<accession>A0ABR7RN18</accession>
<evidence type="ECO:0000256" key="1">
    <source>
        <dbReference type="SAM" id="MobiDB-lite"/>
    </source>
</evidence>
<reference evidence="3 4" key="1">
    <citation type="journal article" date="2013" name="Int. J. Syst. Evol. Microbiol.">
        <title>Roseomonas aerophila sp. nov., isolated from air.</title>
        <authorList>
            <person name="Kim S.J."/>
            <person name="Weon H.Y."/>
            <person name="Ahn J.H."/>
            <person name="Hong S.B."/>
            <person name="Seok S.J."/>
            <person name="Whang K.S."/>
            <person name="Kwon S.W."/>
        </authorList>
    </citation>
    <scope>NUCLEOTIDE SEQUENCE [LARGE SCALE GENOMIC DNA]</scope>
    <source>
        <strain evidence="3 4">NBRC 108923</strain>
    </source>
</reference>
<feature type="signal peptide" evidence="2">
    <location>
        <begin position="1"/>
        <end position="32"/>
    </location>
</feature>